<comment type="caution">
    <text evidence="3">The sequence shown here is derived from an EMBL/GenBank/DDBJ whole genome shotgun (WGS) entry which is preliminary data.</text>
</comment>
<name>A0A937KCJ0_9BACT</name>
<dbReference type="Proteomes" id="UP000614216">
    <property type="component" value="Unassembled WGS sequence"/>
</dbReference>
<gene>
    <name evidence="3" type="ORF">JMN32_14065</name>
</gene>
<keyword evidence="1" id="KW-0732">Signal</keyword>
<protein>
    <submittedName>
        <fullName evidence="3">T9SS type A sorting domain-containing protein</fullName>
    </submittedName>
</protein>
<sequence>MKIKKKFYLPVIQVALSSFLLLGHFEGSSQCTSGYSSGNLTISSACTISSDITITGNLILTNSASLVIDPGVTVTVSGDLQTGYMAGALNISGGGSLGVSGRFFNDVRTNTSFTFSNVDVTVGNNGGVSTSINNYGSTMSLLNGSSFTVTNGTFENDNGAGLTIDNSTLTVSSGDFINDFQAVTTIQNNGSLIVSNGNLITEDQSHLTVDNSTVMVSGNMNNDYYAQLDVQNNSTFTIGGDFNNGSNTDFSVTSGYVNVNGSNMSVGGNFDNDYGSDVTIDGGGTLSVTNDLTNDQAATIDIPDGSLVVGGTITDNFGGINASCSGGCCGNGCGALPVTVIVLEYHLINNHVVLEWKTASELNNDYFTIEKSTDGKSFIGVGQIAGNGTTDVSNAYVWKDKAQLVEKVYYRLKQTDFNGSYTYERVIVVDANNDKSPELEVMPNPVSQDDLIYIHGAIENEAWQIKNTNGQVLREGILSGRPATVDISGLNSGIYILDLHSNRHQKQVKIIVK</sequence>
<proteinExistence type="predicted"/>
<dbReference type="Pfam" id="PF18962">
    <property type="entry name" value="Por_Secre_tail"/>
    <property type="match status" value="1"/>
</dbReference>
<feature type="domain" description="Secretion system C-terminal sorting" evidence="2">
    <location>
        <begin position="442"/>
        <end position="512"/>
    </location>
</feature>
<dbReference type="InterPro" id="IPR026444">
    <property type="entry name" value="Secre_tail"/>
</dbReference>
<dbReference type="AlphaFoldDB" id="A0A937KCJ0"/>
<feature type="chain" id="PRO_5037198648" evidence="1">
    <location>
        <begin position="24"/>
        <end position="513"/>
    </location>
</feature>
<dbReference type="RefSeq" id="WP_202856976.1">
    <property type="nucleotide sequence ID" value="NZ_JAEUGD010000043.1"/>
</dbReference>
<evidence type="ECO:0000259" key="2">
    <source>
        <dbReference type="Pfam" id="PF18962"/>
    </source>
</evidence>
<evidence type="ECO:0000313" key="4">
    <source>
        <dbReference type="Proteomes" id="UP000614216"/>
    </source>
</evidence>
<organism evidence="3 4">
    <name type="scientific">Fulvivirga marina</name>
    <dbReference type="NCBI Taxonomy" id="2494733"/>
    <lineage>
        <taxon>Bacteria</taxon>
        <taxon>Pseudomonadati</taxon>
        <taxon>Bacteroidota</taxon>
        <taxon>Cytophagia</taxon>
        <taxon>Cytophagales</taxon>
        <taxon>Fulvivirgaceae</taxon>
        <taxon>Fulvivirga</taxon>
    </lineage>
</organism>
<reference evidence="3" key="1">
    <citation type="submission" date="2021-01" db="EMBL/GenBank/DDBJ databases">
        <title>Fulvivirga kasyanovii gen. nov., sp nov., a novel member of the phylum Bacteroidetes isolated from seawater in a mussel farm.</title>
        <authorList>
            <person name="Zhao L.-H."/>
            <person name="Wang Z.-J."/>
        </authorList>
    </citation>
    <scope>NUCLEOTIDE SEQUENCE</scope>
    <source>
        <strain evidence="3">29W222</strain>
    </source>
</reference>
<dbReference type="EMBL" id="JAEUGD010000043">
    <property type="protein sequence ID" value="MBL6447439.1"/>
    <property type="molecule type" value="Genomic_DNA"/>
</dbReference>
<accession>A0A937KCJ0</accession>
<dbReference type="NCBIfam" id="TIGR04183">
    <property type="entry name" value="Por_Secre_tail"/>
    <property type="match status" value="1"/>
</dbReference>
<evidence type="ECO:0000313" key="3">
    <source>
        <dbReference type="EMBL" id="MBL6447439.1"/>
    </source>
</evidence>
<keyword evidence="4" id="KW-1185">Reference proteome</keyword>
<feature type="signal peptide" evidence="1">
    <location>
        <begin position="1"/>
        <end position="23"/>
    </location>
</feature>
<evidence type="ECO:0000256" key="1">
    <source>
        <dbReference type="SAM" id="SignalP"/>
    </source>
</evidence>